<organism evidence="2 3">
    <name type="scientific">Elysia marginata</name>
    <dbReference type="NCBI Taxonomy" id="1093978"/>
    <lineage>
        <taxon>Eukaryota</taxon>
        <taxon>Metazoa</taxon>
        <taxon>Spiralia</taxon>
        <taxon>Lophotrochozoa</taxon>
        <taxon>Mollusca</taxon>
        <taxon>Gastropoda</taxon>
        <taxon>Heterobranchia</taxon>
        <taxon>Euthyneura</taxon>
        <taxon>Panpulmonata</taxon>
        <taxon>Sacoglossa</taxon>
        <taxon>Placobranchoidea</taxon>
        <taxon>Plakobranchidae</taxon>
        <taxon>Elysia</taxon>
    </lineage>
</organism>
<reference evidence="2 3" key="1">
    <citation type="journal article" date="2021" name="Elife">
        <title>Chloroplast acquisition without the gene transfer in kleptoplastic sea slugs, Plakobranchus ocellatus.</title>
        <authorList>
            <person name="Maeda T."/>
            <person name="Takahashi S."/>
            <person name="Yoshida T."/>
            <person name="Shimamura S."/>
            <person name="Takaki Y."/>
            <person name="Nagai Y."/>
            <person name="Toyoda A."/>
            <person name="Suzuki Y."/>
            <person name="Arimoto A."/>
            <person name="Ishii H."/>
            <person name="Satoh N."/>
            <person name="Nishiyama T."/>
            <person name="Hasebe M."/>
            <person name="Maruyama T."/>
            <person name="Minagawa J."/>
            <person name="Obokata J."/>
            <person name="Shigenobu S."/>
        </authorList>
    </citation>
    <scope>NUCLEOTIDE SEQUENCE [LARGE SCALE GENOMIC DNA]</scope>
</reference>
<accession>A0AAV4HSE2</accession>
<protein>
    <submittedName>
        <fullName evidence="2">Uncharacterized protein</fullName>
    </submittedName>
</protein>
<dbReference type="EMBL" id="BMAT01005869">
    <property type="protein sequence ID" value="GFS01033.1"/>
    <property type="molecule type" value="Genomic_DNA"/>
</dbReference>
<feature type="region of interest" description="Disordered" evidence="1">
    <location>
        <begin position="16"/>
        <end position="97"/>
    </location>
</feature>
<evidence type="ECO:0000256" key="1">
    <source>
        <dbReference type="SAM" id="MobiDB-lite"/>
    </source>
</evidence>
<name>A0AAV4HSE2_9GAST</name>
<evidence type="ECO:0000313" key="3">
    <source>
        <dbReference type="Proteomes" id="UP000762676"/>
    </source>
</evidence>
<sequence length="170" mass="19719">MIGKRYRGYMYRRTDMCASLFPVKEEEEEEEEEEQEEEQEQEQGEEEQQQQQEEEEDNEKRRRRNRKVKSQIGPSTVFPYHERNKSQQVTLKKKKRERKKLGVSSLSFVLPRKAAQVPVVYLASGLKCQVMKSPDALHETTNSVTAKECDSVCVCPGTVCTLPADPDFCP</sequence>
<evidence type="ECO:0000313" key="2">
    <source>
        <dbReference type="EMBL" id="GFS01033.1"/>
    </source>
</evidence>
<feature type="compositionally biased region" description="Acidic residues" evidence="1">
    <location>
        <begin position="25"/>
        <end position="57"/>
    </location>
</feature>
<keyword evidence="3" id="KW-1185">Reference proteome</keyword>
<dbReference type="Proteomes" id="UP000762676">
    <property type="component" value="Unassembled WGS sequence"/>
</dbReference>
<dbReference type="AlphaFoldDB" id="A0AAV4HSE2"/>
<proteinExistence type="predicted"/>
<gene>
    <name evidence="2" type="ORF">ElyMa_002828000</name>
</gene>
<comment type="caution">
    <text evidence="2">The sequence shown here is derived from an EMBL/GenBank/DDBJ whole genome shotgun (WGS) entry which is preliminary data.</text>
</comment>